<keyword evidence="3" id="KW-1185">Reference proteome</keyword>
<dbReference type="RefSeq" id="WP_148377077.1">
    <property type="nucleotide sequence ID" value="NZ_VSIY01000004.1"/>
</dbReference>
<reference evidence="2" key="1">
    <citation type="submission" date="2019-08" db="EMBL/GenBank/DDBJ databases">
        <title>Identification of a novel species of the genus Boseongicola.</title>
        <authorList>
            <person name="Zhang X.-Q."/>
        </authorList>
    </citation>
    <scope>NUCLEOTIDE SEQUENCE [LARGE SCALE GENOMIC DNA]</scope>
    <source>
        <strain evidence="2">HY14</strain>
    </source>
</reference>
<dbReference type="InterPro" id="IPR023606">
    <property type="entry name" value="CoA-Trfase_III_dom_1_sf"/>
</dbReference>
<sequence length="414" mass="44533">MADRQGGALAGIRVLDLGRVLAAPWATQLLADMGAEVIKVERPGTGDLSRSYGTVAVTDAEGNRTRETSFWVCANRNKKSITVDLSKPEGQALIRDLAAECDVLMENFIAGTTRRMGIDYETLRKINPRLVYCSLTGYGQDGPYASRGGYDAVFQAQSGLMNITGIEDGKPGAGPMKTGPSLMDVMAGMNAAVGILGALSYRDRVSGEGQFVDVAMLDTAIACQSHAVAEYLMSGKVPMRRGNAGNGGGPAEVFACADRLIYISAGNDYNYVDLCKVLGVPDMGTDPKFLTLRDRWENRAELTERLAARIATWNGDDLLAALVEARVPASLVMDYDDVFSDPQVVHRGIRVEMEHPLAASGTVPGIAFPVRLSETPVEAYSHPPLLGEHSEYVLRDILGMNDASIEKLRANQVV</sequence>
<dbReference type="PANTHER" id="PTHR48207">
    <property type="entry name" value="SUCCINATE--HYDROXYMETHYLGLUTARATE COA-TRANSFERASE"/>
    <property type="match status" value="1"/>
</dbReference>
<dbReference type="Pfam" id="PF02515">
    <property type="entry name" value="CoA_transf_3"/>
    <property type="match status" value="1"/>
</dbReference>
<dbReference type="Gene3D" id="3.40.50.10540">
    <property type="entry name" value="Crotonobetainyl-coa:carnitine coa-transferase, domain 1"/>
    <property type="match status" value="1"/>
</dbReference>
<dbReference type="Gene3D" id="3.30.1540.10">
    <property type="entry name" value="formyl-coa transferase, domain 3"/>
    <property type="match status" value="1"/>
</dbReference>
<accession>A0A5D0RLJ0</accession>
<name>A0A5D0RLJ0_9RHOB</name>
<dbReference type="InterPro" id="IPR003673">
    <property type="entry name" value="CoA-Trfase_fam_III"/>
</dbReference>
<dbReference type="GO" id="GO:0008410">
    <property type="term" value="F:CoA-transferase activity"/>
    <property type="evidence" value="ECO:0007669"/>
    <property type="project" value="TreeGrafter"/>
</dbReference>
<dbReference type="EMBL" id="VSIY01000004">
    <property type="protein sequence ID" value="TYB82313.1"/>
    <property type="molecule type" value="Genomic_DNA"/>
</dbReference>
<keyword evidence="1 2" id="KW-0808">Transferase</keyword>
<evidence type="ECO:0000313" key="3">
    <source>
        <dbReference type="Proteomes" id="UP000322080"/>
    </source>
</evidence>
<protein>
    <submittedName>
        <fullName evidence="2">CoA transferase</fullName>
    </submittedName>
</protein>
<evidence type="ECO:0000313" key="2">
    <source>
        <dbReference type="EMBL" id="TYB82313.1"/>
    </source>
</evidence>
<gene>
    <name evidence="2" type="ORF">FVF75_06225</name>
</gene>
<dbReference type="Proteomes" id="UP000322080">
    <property type="component" value="Unassembled WGS sequence"/>
</dbReference>
<dbReference type="PANTHER" id="PTHR48207:SF3">
    <property type="entry name" value="SUCCINATE--HYDROXYMETHYLGLUTARATE COA-TRANSFERASE"/>
    <property type="match status" value="1"/>
</dbReference>
<dbReference type="AlphaFoldDB" id="A0A5D0RLJ0"/>
<dbReference type="SUPFAM" id="SSF89796">
    <property type="entry name" value="CoA-transferase family III (CaiB/BaiF)"/>
    <property type="match status" value="1"/>
</dbReference>
<proteinExistence type="predicted"/>
<evidence type="ECO:0000256" key="1">
    <source>
        <dbReference type="ARBA" id="ARBA00022679"/>
    </source>
</evidence>
<organism evidence="2 3">
    <name type="scientific">Maritimibacter fusiformis</name>
    <dbReference type="NCBI Taxonomy" id="2603819"/>
    <lineage>
        <taxon>Bacteria</taxon>
        <taxon>Pseudomonadati</taxon>
        <taxon>Pseudomonadota</taxon>
        <taxon>Alphaproteobacteria</taxon>
        <taxon>Rhodobacterales</taxon>
        <taxon>Roseobacteraceae</taxon>
        <taxon>Maritimibacter</taxon>
    </lineage>
</organism>
<dbReference type="InterPro" id="IPR050483">
    <property type="entry name" value="CoA-transferase_III_domain"/>
</dbReference>
<comment type="caution">
    <text evidence="2">The sequence shown here is derived from an EMBL/GenBank/DDBJ whole genome shotgun (WGS) entry which is preliminary data.</text>
</comment>
<dbReference type="InterPro" id="IPR044855">
    <property type="entry name" value="CoA-Trfase_III_dom3_sf"/>
</dbReference>